<feature type="domain" description="Transposase TnpC homeodomain" evidence="1">
    <location>
        <begin position="2"/>
        <end position="58"/>
    </location>
</feature>
<dbReference type="Pfam" id="PF13007">
    <property type="entry name" value="LZ_Tnp_IS66"/>
    <property type="match status" value="1"/>
</dbReference>
<keyword evidence="3" id="KW-1185">Reference proteome</keyword>
<reference evidence="3" key="1">
    <citation type="journal article" date="2019" name="Int. J. Syst. Evol. Microbiol.">
        <title>The Global Catalogue of Microorganisms (GCM) 10K type strain sequencing project: providing services to taxonomists for standard genome sequencing and annotation.</title>
        <authorList>
            <consortium name="The Broad Institute Genomics Platform"/>
            <consortium name="The Broad Institute Genome Sequencing Center for Infectious Disease"/>
            <person name="Wu L."/>
            <person name="Ma J."/>
        </authorList>
    </citation>
    <scope>NUCLEOTIDE SEQUENCE [LARGE SCALE GENOMIC DNA]</scope>
    <source>
        <strain evidence="3">CCUG 54527</strain>
    </source>
</reference>
<evidence type="ECO:0000313" key="2">
    <source>
        <dbReference type="EMBL" id="MFC6038911.1"/>
    </source>
</evidence>
<dbReference type="RefSeq" id="WP_377733071.1">
    <property type="nucleotide sequence ID" value="NZ_JBHSRI010000005.1"/>
</dbReference>
<protein>
    <submittedName>
        <fullName evidence="2">Transposase</fullName>
    </submittedName>
</protein>
<sequence length="65" mass="7315">MSQQKRFGSSSEKTDENQLTLQLFNEAEVSSSVLLAEPTMETISYKRKKIGDRAEKPPTVRISVV</sequence>
<dbReference type="Proteomes" id="UP001596170">
    <property type="component" value="Unassembled WGS sequence"/>
</dbReference>
<proteinExistence type="predicted"/>
<name>A0ABW1L4K5_9BACL</name>
<accession>A0ABW1L4K5</accession>
<organism evidence="2 3">
    <name type="scientific">Paenisporosarcina macmurdoensis</name>
    <dbReference type="NCBI Taxonomy" id="212659"/>
    <lineage>
        <taxon>Bacteria</taxon>
        <taxon>Bacillati</taxon>
        <taxon>Bacillota</taxon>
        <taxon>Bacilli</taxon>
        <taxon>Bacillales</taxon>
        <taxon>Caryophanaceae</taxon>
        <taxon>Paenisporosarcina</taxon>
    </lineage>
</organism>
<dbReference type="InterPro" id="IPR024463">
    <property type="entry name" value="Transposase_TnpC_homeodom"/>
</dbReference>
<evidence type="ECO:0000259" key="1">
    <source>
        <dbReference type="Pfam" id="PF13007"/>
    </source>
</evidence>
<gene>
    <name evidence="2" type="ORF">ACFPYN_05515</name>
</gene>
<comment type="caution">
    <text evidence="2">The sequence shown here is derived from an EMBL/GenBank/DDBJ whole genome shotgun (WGS) entry which is preliminary data.</text>
</comment>
<evidence type="ECO:0000313" key="3">
    <source>
        <dbReference type="Proteomes" id="UP001596170"/>
    </source>
</evidence>
<dbReference type="EMBL" id="JBHSRI010000005">
    <property type="protein sequence ID" value="MFC6038911.1"/>
    <property type="molecule type" value="Genomic_DNA"/>
</dbReference>